<dbReference type="PROSITE" id="PS51257">
    <property type="entry name" value="PROKAR_LIPOPROTEIN"/>
    <property type="match status" value="1"/>
</dbReference>
<proteinExistence type="inferred from homology"/>
<dbReference type="PANTHER" id="PTHR43649:SF29">
    <property type="entry name" value="OSMOPROTECTIVE COMPOUNDS-BINDING PROTEIN GGTB"/>
    <property type="match status" value="1"/>
</dbReference>
<feature type="signal peptide" evidence="3">
    <location>
        <begin position="1"/>
        <end position="21"/>
    </location>
</feature>
<dbReference type="Gene3D" id="3.40.190.10">
    <property type="entry name" value="Periplasmic binding protein-like II"/>
    <property type="match status" value="2"/>
</dbReference>
<dbReference type="Pfam" id="PF01547">
    <property type="entry name" value="SBP_bac_1"/>
    <property type="match status" value="1"/>
</dbReference>
<sequence>MIKGRLIPAAGLAALAAVALAGCSTAAAPSGSDATGSSKVTLHVLVNVTPNLTEEYWNSLVTPFEKKNPDIDVVIQNPGAEGVAAAVPRLLASGDAPDVVQSLAPTAELAPELVDLSKYAWAKKGPLADQYSIDGKNYMAGIGVQLQSLVFYNKKAFSDAGIAAPPKTVDELTEDLGKIKAAGWQVPVQTGGDWMTSHTLQVLGLPTIVSQDPKFYQDISAGKTTFSKAYGPAVETYAEWVSKGYIPKEALGIKYPDAEQAFLSGKSAIYPMGSWFVGSQAKAADSADIGVFRAPAEKASEAPAMGANIASPYSILNTSKNQEAAAKLIEYLTTDKAAVASQLKVDGNYRDGYTYEMSPLGEELQKIVSDTKASSYTPTGGGYGERTMPTGYSGEINTQTQALLGGAPAADVLKSMDDWFAANAG</sequence>
<evidence type="ECO:0000256" key="2">
    <source>
        <dbReference type="ARBA" id="ARBA00022448"/>
    </source>
</evidence>
<dbReference type="AlphaFoldDB" id="A0A0F0KPB0"/>
<evidence type="ECO:0000313" key="4">
    <source>
        <dbReference type="EMBL" id="KJL21965.1"/>
    </source>
</evidence>
<dbReference type="InterPro" id="IPR006059">
    <property type="entry name" value="SBP"/>
</dbReference>
<reference evidence="4 5" key="1">
    <citation type="submission" date="2015-02" db="EMBL/GenBank/DDBJ databases">
        <title>Draft genome sequences of ten Microbacterium spp. with emphasis on heavy metal contaminated environments.</title>
        <authorList>
            <person name="Corretto E."/>
        </authorList>
    </citation>
    <scope>NUCLEOTIDE SEQUENCE [LARGE SCALE GENOMIC DNA]</scope>
    <source>
        <strain evidence="4 5">DSM 23848</strain>
    </source>
</reference>
<dbReference type="RefSeq" id="WP_045250952.1">
    <property type="nucleotide sequence ID" value="NZ_JYIT01000079.1"/>
</dbReference>
<dbReference type="EMBL" id="JYIT01000079">
    <property type="protein sequence ID" value="KJL21965.1"/>
    <property type="molecule type" value="Genomic_DNA"/>
</dbReference>
<evidence type="ECO:0000256" key="3">
    <source>
        <dbReference type="SAM" id="SignalP"/>
    </source>
</evidence>
<comment type="similarity">
    <text evidence="1">Belongs to the bacterial solute-binding protein 1 family.</text>
</comment>
<dbReference type="PATRIC" id="fig|582680.7.peg.2320"/>
<dbReference type="SUPFAM" id="SSF53850">
    <property type="entry name" value="Periplasmic binding protein-like II"/>
    <property type="match status" value="1"/>
</dbReference>
<accession>A0A0F0KPB0</accession>
<organism evidence="4 5">
    <name type="scientific">Microbacterium azadirachtae</name>
    <dbReference type="NCBI Taxonomy" id="582680"/>
    <lineage>
        <taxon>Bacteria</taxon>
        <taxon>Bacillati</taxon>
        <taxon>Actinomycetota</taxon>
        <taxon>Actinomycetes</taxon>
        <taxon>Micrococcales</taxon>
        <taxon>Microbacteriaceae</taxon>
        <taxon>Microbacterium</taxon>
    </lineage>
</organism>
<evidence type="ECO:0000313" key="5">
    <source>
        <dbReference type="Proteomes" id="UP000033448"/>
    </source>
</evidence>
<protein>
    <submittedName>
        <fullName evidence="4">Multiple sugar-binding protein</fullName>
    </submittedName>
</protein>
<keyword evidence="3" id="KW-0732">Signal</keyword>
<evidence type="ECO:0000256" key="1">
    <source>
        <dbReference type="ARBA" id="ARBA00008520"/>
    </source>
</evidence>
<dbReference type="PANTHER" id="PTHR43649">
    <property type="entry name" value="ARABINOSE-BINDING PROTEIN-RELATED"/>
    <property type="match status" value="1"/>
</dbReference>
<name>A0A0F0KPB0_9MICO</name>
<dbReference type="Proteomes" id="UP000033448">
    <property type="component" value="Unassembled WGS sequence"/>
</dbReference>
<comment type="caution">
    <text evidence="4">The sequence shown here is derived from an EMBL/GenBank/DDBJ whole genome shotgun (WGS) entry which is preliminary data.</text>
</comment>
<gene>
    <name evidence="4" type="primary">msmE_5</name>
    <name evidence="4" type="ORF">RL72_02272</name>
</gene>
<dbReference type="InterPro" id="IPR050490">
    <property type="entry name" value="Bact_solute-bd_prot1"/>
</dbReference>
<keyword evidence="5" id="KW-1185">Reference proteome</keyword>
<keyword evidence="2" id="KW-0813">Transport</keyword>
<feature type="chain" id="PRO_5038377261" evidence="3">
    <location>
        <begin position="22"/>
        <end position="425"/>
    </location>
</feature>
<dbReference type="OrthoDB" id="358201at2"/>